<dbReference type="InterPro" id="IPR016865">
    <property type="entry name" value="RclC"/>
</dbReference>
<name>A0AAV5AT25_9FLAO</name>
<dbReference type="GO" id="GO:1901530">
    <property type="term" value="P:response to hypochlorite"/>
    <property type="evidence" value="ECO:0007669"/>
    <property type="project" value="TreeGrafter"/>
</dbReference>
<dbReference type="AlphaFoldDB" id="A0AAV5AT25"/>
<dbReference type="EMBL" id="BQKB01000013">
    <property type="protein sequence ID" value="GJM52560.1"/>
    <property type="molecule type" value="Genomic_DNA"/>
</dbReference>
<protein>
    <submittedName>
        <fullName evidence="2">Membrane protein</fullName>
    </submittedName>
</protein>
<dbReference type="InterPro" id="IPR007339">
    <property type="entry name" value="RclC-like"/>
</dbReference>
<dbReference type="Proteomes" id="UP001208692">
    <property type="component" value="Unassembled WGS sequence"/>
</dbReference>
<dbReference type="PANTHER" id="PTHR40106:SF1">
    <property type="entry name" value="INNER MEMBRANE PROTEIN RCLC"/>
    <property type="match status" value="1"/>
</dbReference>
<feature type="transmembrane region" description="Helical" evidence="1">
    <location>
        <begin position="122"/>
        <end position="143"/>
    </location>
</feature>
<feature type="transmembrane region" description="Helical" evidence="1">
    <location>
        <begin position="93"/>
        <end position="110"/>
    </location>
</feature>
<evidence type="ECO:0000256" key="1">
    <source>
        <dbReference type="SAM" id="Phobius"/>
    </source>
</evidence>
<keyword evidence="1" id="KW-1133">Transmembrane helix</keyword>
<dbReference type="RefSeq" id="WP_264846004.1">
    <property type="nucleotide sequence ID" value="NZ_BPMA01000016.1"/>
</dbReference>
<keyword evidence="1" id="KW-0812">Transmembrane</keyword>
<evidence type="ECO:0000313" key="5">
    <source>
        <dbReference type="Proteomes" id="UP001208692"/>
    </source>
</evidence>
<evidence type="ECO:0000313" key="4">
    <source>
        <dbReference type="Proteomes" id="UP001207736"/>
    </source>
</evidence>
<sequence length="159" mass="18423">MRLFSDRTEQLLYKIGYYISLFGIAIVLFWIGIFKFTPTEAKAIKPLVENHFLMSWLYSAFSEQEVSNIIGIIEISTAILLVMSLFSEVCRKITAMFIILTFVFTLSFLLTTPNQWRIVDGIPITDFFILKDIAFLGFGLMFIKSLKNKFTERKKVTSF</sequence>
<comment type="caution">
    <text evidence="2">The sequence shown here is derived from an EMBL/GenBank/DDBJ whole genome shotgun (WGS) entry which is preliminary data.</text>
</comment>
<gene>
    <name evidence="2" type="ORF">RCZ15_03850</name>
    <name evidence="3" type="ORF">RCZ16_08770</name>
</gene>
<accession>A0AAV5AT25</accession>
<dbReference type="GO" id="GO:0005886">
    <property type="term" value="C:plasma membrane"/>
    <property type="evidence" value="ECO:0007669"/>
    <property type="project" value="TreeGrafter"/>
</dbReference>
<dbReference type="PIRSF" id="PIRSF028065">
    <property type="entry name" value="UCP028065"/>
    <property type="match status" value="1"/>
</dbReference>
<dbReference type="PANTHER" id="PTHR40106">
    <property type="entry name" value="INNER MEMBRANE PROTEIN RCLC"/>
    <property type="match status" value="1"/>
</dbReference>
<keyword evidence="5" id="KW-1185">Reference proteome</keyword>
<organism evidence="2 4">
    <name type="scientific">Capnocytophaga catalasegens</name>
    <dbReference type="NCBI Taxonomy" id="1004260"/>
    <lineage>
        <taxon>Bacteria</taxon>
        <taxon>Pseudomonadati</taxon>
        <taxon>Bacteroidota</taxon>
        <taxon>Flavobacteriia</taxon>
        <taxon>Flavobacteriales</taxon>
        <taxon>Flavobacteriaceae</taxon>
        <taxon>Capnocytophaga</taxon>
    </lineage>
</organism>
<proteinExistence type="predicted"/>
<feature type="transmembrane region" description="Helical" evidence="1">
    <location>
        <begin position="12"/>
        <end position="33"/>
    </location>
</feature>
<keyword evidence="1" id="KW-0472">Membrane</keyword>
<dbReference type="Proteomes" id="UP001207736">
    <property type="component" value="Unassembled WGS sequence"/>
</dbReference>
<evidence type="ECO:0000313" key="2">
    <source>
        <dbReference type="EMBL" id="GJM49410.1"/>
    </source>
</evidence>
<feature type="transmembrane region" description="Helical" evidence="1">
    <location>
        <begin position="66"/>
        <end position="86"/>
    </location>
</feature>
<reference evidence="2 5" key="1">
    <citation type="submission" date="2021-11" db="EMBL/GenBank/DDBJ databases">
        <title>Draft genome sequence of Capnocytophaga sp. strain KC07075 isolated from cat oral cavity.</title>
        <authorList>
            <person name="Suzuki M."/>
            <person name="Imaoka K."/>
            <person name="Kimura M."/>
            <person name="Morikawa S."/>
            <person name="Maeda K."/>
        </authorList>
    </citation>
    <scope>NUCLEOTIDE SEQUENCE</scope>
    <source>
        <strain evidence="2">KC07075</strain>
        <strain evidence="3 5">KC07079</strain>
    </source>
</reference>
<dbReference type="Pfam" id="PF04224">
    <property type="entry name" value="DUF417"/>
    <property type="match status" value="1"/>
</dbReference>
<dbReference type="EMBL" id="BQKA01000006">
    <property type="protein sequence ID" value="GJM49410.1"/>
    <property type="molecule type" value="Genomic_DNA"/>
</dbReference>
<evidence type="ECO:0000313" key="3">
    <source>
        <dbReference type="EMBL" id="GJM52560.1"/>
    </source>
</evidence>